<dbReference type="InterPro" id="IPR029058">
    <property type="entry name" value="AB_hydrolase_fold"/>
</dbReference>
<dbReference type="EMBL" id="JACHLY010000001">
    <property type="protein sequence ID" value="MBB5999963.1"/>
    <property type="molecule type" value="Genomic_DNA"/>
</dbReference>
<dbReference type="AlphaFoldDB" id="A0A841EFZ0"/>
<accession>A0A841EFZ0</accession>
<sequence>MALTAAAQHPRFIRAVVLFEPPVRWLPWWPDTAPWEQLVEDASAQGPAAAARALQEAVVGHPTTRQSEQELEAAGTALIREMSDPALNLPTFDPTTITTPVITVSGSQSLTHHRQTALHLANLIPAGHHASIDGADHIAHVTHPQDLAALIEQAAAMDEG</sequence>
<protein>
    <submittedName>
        <fullName evidence="1">Pimeloyl-ACP methyl ester carboxylesterase</fullName>
    </submittedName>
</protein>
<dbReference type="SUPFAM" id="SSF53474">
    <property type="entry name" value="alpha/beta-Hydrolases"/>
    <property type="match status" value="1"/>
</dbReference>
<proteinExistence type="predicted"/>
<evidence type="ECO:0000313" key="2">
    <source>
        <dbReference type="Proteomes" id="UP000578077"/>
    </source>
</evidence>
<reference evidence="1 2" key="1">
    <citation type="submission" date="2020-08" db="EMBL/GenBank/DDBJ databases">
        <title>Sequencing the genomes of 1000 actinobacteria strains.</title>
        <authorList>
            <person name="Klenk H.-P."/>
        </authorList>
    </citation>
    <scope>NUCLEOTIDE SEQUENCE [LARGE SCALE GENOMIC DNA]</scope>
    <source>
        <strain evidence="1 2">DSM 44593</strain>
    </source>
</reference>
<dbReference type="Gene3D" id="3.40.50.1820">
    <property type="entry name" value="alpha/beta hydrolase"/>
    <property type="match status" value="1"/>
</dbReference>
<organism evidence="1 2">
    <name type="scientific">Streptomonospora salina</name>
    <dbReference type="NCBI Taxonomy" id="104205"/>
    <lineage>
        <taxon>Bacteria</taxon>
        <taxon>Bacillati</taxon>
        <taxon>Actinomycetota</taxon>
        <taxon>Actinomycetes</taxon>
        <taxon>Streptosporangiales</taxon>
        <taxon>Nocardiopsidaceae</taxon>
        <taxon>Streptomonospora</taxon>
    </lineage>
</organism>
<keyword evidence="2" id="KW-1185">Reference proteome</keyword>
<gene>
    <name evidence="1" type="ORF">HNR25_003714</name>
</gene>
<comment type="caution">
    <text evidence="1">The sequence shown here is derived from an EMBL/GenBank/DDBJ whole genome shotgun (WGS) entry which is preliminary data.</text>
</comment>
<evidence type="ECO:0000313" key="1">
    <source>
        <dbReference type="EMBL" id="MBB5999963.1"/>
    </source>
</evidence>
<dbReference type="Proteomes" id="UP000578077">
    <property type="component" value="Unassembled WGS sequence"/>
</dbReference>
<name>A0A841EFZ0_9ACTN</name>